<dbReference type="EMBL" id="CP066776">
    <property type="protein sequence ID" value="QQL45535.1"/>
    <property type="molecule type" value="Genomic_DNA"/>
</dbReference>
<dbReference type="RefSeq" id="WP_164363123.1">
    <property type="nucleotide sequence ID" value="NZ_CP066776.1"/>
</dbReference>
<evidence type="ECO:0000313" key="2">
    <source>
        <dbReference type="EMBL" id="QQL45535.1"/>
    </source>
</evidence>
<dbReference type="Pfam" id="PF01882">
    <property type="entry name" value="DUF58"/>
    <property type="match status" value="1"/>
</dbReference>
<evidence type="ECO:0000259" key="1">
    <source>
        <dbReference type="Pfam" id="PF01882"/>
    </source>
</evidence>
<keyword evidence="3" id="KW-1185">Reference proteome</keyword>
<sequence length="490" mass="55404">MTKTTDKQQRREGWLYRRMATGYERGAQTRQHVMLRVTALGWWTLVFMMAFGFFGLDANRALAYMLFTWFFGMFWAGFLSSFRLSQRLEVERVLPGVAAAGGAVNYRVVVRNRGKRPLFGVRLVDLAPPMAPEGDEFFTVEEPGEAERNAFDRFFRYYRWTWLADRRHVREDIWSKPFDIGVGETRELEMRFVALRRGRAEFRKLRLTRPSAFGLFRAWSKLDAGSGSVVVLPKRLNGEPQMIGRGSRQQMGGEVSQAMVGLSDEFHSLRDYMHGDSFHHIHWKSWARTGKPIVREYENVFYPRYGLVIDSQLPAFPKGSAHRLTAAFENVMALAATLASDMDARETFLDVLVAGEKAIQVESGPGRASTRHVLEVLAGLHLEGGDHGAEGVRTLVQRYAPAMTGCWVLLLDWGGWRKGLVEDLMVRGVEVRVLVVRSEGVDFTEAPDPNDLAVRVVDQDTDLDRVLSGWPDRPQRVLAGSVSDSAKPGA</sequence>
<dbReference type="InterPro" id="IPR002881">
    <property type="entry name" value="DUF58"/>
</dbReference>
<dbReference type="AlphaFoldDB" id="A0A6B3LB90"/>
<dbReference type="Proteomes" id="UP000475117">
    <property type="component" value="Chromosome"/>
</dbReference>
<organism evidence="2 3">
    <name type="scientific">Sulfuriroseicoccus oceanibius</name>
    <dbReference type="NCBI Taxonomy" id="2707525"/>
    <lineage>
        <taxon>Bacteria</taxon>
        <taxon>Pseudomonadati</taxon>
        <taxon>Verrucomicrobiota</taxon>
        <taxon>Verrucomicrobiia</taxon>
        <taxon>Verrucomicrobiales</taxon>
        <taxon>Verrucomicrobiaceae</taxon>
        <taxon>Sulfuriroseicoccus</taxon>
    </lineage>
</organism>
<proteinExistence type="predicted"/>
<name>A0A6B3LB90_9BACT</name>
<feature type="domain" description="DUF58" evidence="1">
    <location>
        <begin position="269"/>
        <end position="381"/>
    </location>
</feature>
<dbReference type="PANTHER" id="PTHR34351:SF1">
    <property type="entry name" value="SLR1927 PROTEIN"/>
    <property type="match status" value="1"/>
</dbReference>
<accession>A0A6B3LB90</accession>
<evidence type="ECO:0000313" key="3">
    <source>
        <dbReference type="Proteomes" id="UP000475117"/>
    </source>
</evidence>
<dbReference type="PANTHER" id="PTHR34351">
    <property type="entry name" value="SLR1927 PROTEIN-RELATED"/>
    <property type="match status" value="1"/>
</dbReference>
<gene>
    <name evidence="2" type="ORF">G3M56_002795</name>
</gene>
<dbReference type="KEGG" id="soa:G3M56_002795"/>
<reference evidence="2 3" key="1">
    <citation type="submission" date="2020-12" db="EMBL/GenBank/DDBJ databases">
        <title>Sulforoseuscoccus oceanibium gen. nov., sp. nov., a representative of the phylum Verrucomicrobia with special cytoplasmic membrane, and proposal of Sulforoseuscoccusaceae fam. nov.</title>
        <authorList>
            <person name="Xi F."/>
        </authorList>
    </citation>
    <scope>NUCLEOTIDE SEQUENCE [LARGE SCALE GENOMIC DNA]</scope>
    <source>
        <strain evidence="2 3">T37</strain>
    </source>
</reference>
<protein>
    <submittedName>
        <fullName evidence="2">DUF58 domain-containing protein</fullName>
    </submittedName>
</protein>